<evidence type="ECO:0000313" key="6">
    <source>
        <dbReference type="Proteomes" id="UP000427906"/>
    </source>
</evidence>
<dbReference type="PANTHER" id="PTHR23416:SF23">
    <property type="entry name" value="ACETYLTRANSFERASE C18B11.09C-RELATED"/>
    <property type="match status" value="1"/>
</dbReference>
<dbReference type="InterPro" id="IPR051159">
    <property type="entry name" value="Hexapeptide_acetyltransf"/>
</dbReference>
<dbReference type="GO" id="GO:0008374">
    <property type="term" value="F:O-acyltransferase activity"/>
    <property type="evidence" value="ECO:0007669"/>
    <property type="project" value="TreeGrafter"/>
</dbReference>
<dbReference type="AlphaFoldDB" id="A0A5K7YE38"/>
<protein>
    <recommendedName>
        <fullName evidence="7">Acetyltransferase</fullName>
    </recommendedName>
</protein>
<evidence type="ECO:0000256" key="4">
    <source>
        <dbReference type="ARBA" id="ARBA00023315"/>
    </source>
</evidence>
<dbReference type="EMBL" id="AP021874">
    <property type="protein sequence ID" value="BBO67276.1"/>
    <property type="molecule type" value="Genomic_DNA"/>
</dbReference>
<dbReference type="Proteomes" id="UP000427906">
    <property type="component" value="Chromosome"/>
</dbReference>
<keyword evidence="3" id="KW-0677">Repeat</keyword>
<reference evidence="5 6" key="1">
    <citation type="submission" date="2019-11" db="EMBL/GenBank/DDBJ databases">
        <title>Comparative genomics of hydrocarbon-degrading Desulfosarcina strains.</title>
        <authorList>
            <person name="Watanabe M."/>
            <person name="Kojima H."/>
            <person name="Fukui M."/>
        </authorList>
    </citation>
    <scope>NUCLEOTIDE SEQUENCE [LARGE SCALE GENOMIC DNA]</scope>
    <source>
        <strain evidence="5 6">PL12</strain>
    </source>
</reference>
<dbReference type="InterPro" id="IPR018357">
    <property type="entry name" value="Hexapep_transf_CS"/>
</dbReference>
<accession>A0A5K7YE38</accession>
<evidence type="ECO:0008006" key="7">
    <source>
        <dbReference type="Google" id="ProtNLM"/>
    </source>
</evidence>
<evidence type="ECO:0000256" key="3">
    <source>
        <dbReference type="ARBA" id="ARBA00022737"/>
    </source>
</evidence>
<evidence type="ECO:0000256" key="1">
    <source>
        <dbReference type="ARBA" id="ARBA00007274"/>
    </source>
</evidence>
<keyword evidence="2" id="KW-0808">Transferase</keyword>
<dbReference type="KEGG" id="dalk:DSCA_12060"/>
<keyword evidence="4" id="KW-0012">Acyltransferase</keyword>
<dbReference type="RefSeq" id="WP_155315554.1">
    <property type="nucleotide sequence ID" value="NZ_AP021874.1"/>
</dbReference>
<proteinExistence type="inferred from homology"/>
<name>A0A5K7YE38_9BACT</name>
<dbReference type="PANTHER" id="PTHR23416">
    <property type="entry name" value="SIALIC ACID SYNTHASE-RELATED"/>
    <property type="match status" value="1"/>
</dbReference>
<dbReference type="InterPro" id="IPR001451">
    <property type="entry name" value="Hexapep"/>
</dbReference>
<dbReference type="InterPro" id="IPR011004">
    <property type="entry name" value="Trimer_LpxA-like_sf"/>
</dbReference>
<dbReference type="Gene3D" id="2.160.10.10">
    <property type="entry name" value="Hexapeptide repeat proteins"/>
    <property type="match status" value="1"/>
</dbReference>
<dbReference type="PROSITE" id="PS00101">
    <property type="entry name" value="HEXAPEP_TRANSFERASES"/>
    <property type="match status" value="1"/>
</dbReference>
<dbReference type="GO" id="GO:0005829">
    <property type="term" value="C:cytosol"/>
    <property type="evidence" value="ECO:0007669"/>
    <property type="project" value="TreeGrafter"/>
</dbReference>
<gene>
    <name evidence="5" type="ORF">DSCA_12060</name>
</gene>
<comment type="similarity">
    <text evidence="1">Belongs to the transferase hexapeptide repeat family.</text>
</comment>
<evidence type="ECO:0000313" key="5">
    <source>
        <dbReference type="EMBL" id="BBO67276.1"/>
    </source>
</evidence>
<evidence type="ECO:0000256" key="2">
    <source>
        <dbReference type="ARBA" id="ARBA00022679"/>
    </source>
</evidence>
<dbReference type="CDD" id="cd04647">
    <property type="entry name" value="LbH_MAT_like"/>
    <property type="match status" value="1"/>
</dbReference>
<sequence length="180" mass="19576">MNIGSIIKKLTSFFLYCIRFYVSKLQLLIPHPKLRSWVFYMLGAKIGTKVRIEDISVANQAHWGFDKLEIGDYSVLTHEARLDLTGDIKIGKKTIIAGSIFTHQDSGSQLFESTTVSRFPRKVAPVIIGDNVYVAAAAIILCDVTIGDNAVVAAGSVVTNDVPADTLVAGAPAKIKKQLN</sequence>
<organism evidence="5 6">
    <name type="scientific">Desulfosarcina alkanivorans</name>
    <dbReference type="NCBI Taxonomy" id="571177"/>
    <lineage>
        <taxon>Bacteria</taxon>
        <taxon>Pseudomonadati</taxon>
        <taxon>Thermodesulfobacteriota</taxon>
        <taxon>Desulfobacteria</taxon>
        <taxon>Desulfobacterales</taxon>
        <taxon>Desulfosarcinaceae</taxon>
        <taxon>Desulfosarcina</taxon>
    </lineage>
</organism>
<keyword evidence="6" id="KW-1185">Reference proteome</keyword>
<dbReference type="Pfam" id="PF00132">
    <property type="entry name" value="Hexapep"/>
    <property type="match status" value="1"/>
</dbReference>
<dbReference type="OrthoDB" id="272049at2"/>
<dbReference type="SUPFAM" id="SSF51161">
    <property type="entry name" value="Trimeric LpxA-like enzymes"/>
    <property type="match status" value="1"/>
</dbReference>